<dbReference type="Proteomes" id="UP000694904">
    <property type="component" value="Chromosome 4"/>
</dbReference>
<keyword evidence="2" id="KW-1185">Reference proteome</keyword>
<gene>
    <name evidence="3" type="primary">LOC108613840</name>
</gene>
<reference evidence="2" key="2">
    <citation type="journal article" date="2016" name="G3 (Bethesda)">
        <title>Genome Evolution in Three Species of Cactophilic Drosophila.</title>
        <authorList>
            <person name="Sanchez-Flores A."/>
            <person name="Penazola F."/>
            <person name="Carpinteyro-Ponce J."/>
            <person name="Nazario-Yepiz N."/>
            <person name="Abreu-Goodger C."/>
            <person name="Machado C.A."/>
            <person name="Markow T.A."/>
        </authorList>
    </citation>
    <scope>NUCLEOTIDE SEQUENCE [LARGE SCALE GENOMIC DNA]</scope>
</reference>
<feature type="compositionally biased region" description="Basic residues" evidence="1">
    <location>
        <begin position="1"/>
        <end position="14"/>
    </location>
</feature>
<feature type="compositionally biased region" description="Basic and acidic residues" evidence="1">
    <location>
        <begin position="15"/>
        <end position="24"/>
    </location>
</feature>
<dbReference type="RefSeq" id="XP_017863076.1">
    <property type="nucleotide sequence ID" value="XM_018007587.1"/>
</dbReference>
<proteinExistence type="predicted"/>
<evidence type="ECO:0000256" key="1">
    <source>
        <dbReference type="SAM" id="MobiDB-lite"/>
    </source>
</evidence>
<feature type="compositionally biased region" description="Basic and acidic residues" evidence="1">
    <location>
        <begin position="764"/>
        <end position="785"/>
    </location>
</feature>
<feature type="compositionally biased region" description="Polar residues" evidence="1">
    <location>
        <begin position="1185"/>
        <end position="1195"/>
    </location>
</feature>
<evidence type="ECO:0000313" key="3">
    <source>
        <dbReference type="RefSeq" id="XP_017863076.1"/>
    </source>
</evidence>
<feature type="region of interest" description="Disordered" evidence="1">
    <location>
        <begin position="606"/>
        <end position="643"/>
    </location>
</feature>
<name>A0ABM1P790_DROAR</name>
<organism evidence="2 3">
    <name type="scientific">Drosophila arizonae</name>
    <name type="common">Fruit fly</name>
    <dbReference type="NCBI Taxonomy" id="7263"/>
    <lineage>
        <taxon>Eukaryota</taxon>
        <taxon>Metazoa</taxon>
        <taxon>Ecdysozoa</taxon>
        <taxon>Arthropoda</taxon>
        <taxon>Hexapoda</taxon>
        <taxon>Insecta</taxon>
        <taxon>Pterygota</taxon>
        <taxon>Neoptera</taxon>
        <taxon>Endopterygota</taxon>
        <taxon>Diptera</taxon>
        <taxon>Brachycera</taxon>
        <taxon>Muscomorpha</taxon>
        <taxon>Ephydroidea</taxon>
        <taxon>Drosophilidae</taxon>
        <taxon>Drosophila</taxon>
    </lineage>
</organism>
<evidence type="ECO:0000313" key="2">
    <source>
        <dbReference type="Proteomes" id="UP000694904"/>
    </source>
</evidence>
<feature type="region of interest" description="Disordered" evidence="1">
    <location>
        <begin position="755"/>
        <end position="864"/>
    </location>
</feature>
<dbReference type="GeneID" id="108613840"/>
<feature type="compositionally biased region" description="Basic and acidic residues" evidence="1">
    <location>
        <begin position="1173"/>
        <end position="1184"/>
    </location>
</feature>
<reference evidence="3" key="3">
    <citation type="submission" date="2025-08" db="UniProtKB">
        <authorList>
            <consortium name="RefSeq"/>
        </authorList>
    </citation>
    <scope>IDENTIFICATION</scope>
    <source>
        <tissue evidence="3">Whole organism</tissue>
    </source>
</reference>
<protein>
    <submittedName>
        <fullName evidence="3">Uncharacterized protein LOC108613840 isoform X1</fullName>
    </submittedName>
</protein>
<feature type="region of interest" description="Disordered" evidence="1">
    <location>
        <begin position="1106"/>
        <end position="1195"/>
    </location>
</feature>
<feature type="compositionally biased region" description="Basic and acidic residues" evidence="1">
    <location>
        <begin position="1143"/>
        <end position="1155"/>
    </location>
</feature>
<accession>A0ABM1P790</accession>
<sequence>MNNKKARSSLKKVSKLPDEEADHVRTKRRISFSGKKFIREFDTTEKARDYDNSYEISDHTNGEDSSGHSHGTVAASVLQSTAHLYVADETDKENASPEGLIAAVNSASVLEQNSRFSDFTFKLQTSINVTLLPDELNRNRRRNESPPRLEQTVSDSLSLNEIEREKLRENSVYKMTVLEKTVDLMPETLAYAGSQPKHIEKVNMQKTTIMSTDISVLPEKQTEVKQKTMVFENKDITCDFSDIEPKGMIEDVPKATQENLSMDMAEQDYINYLADDSTLSSPLIPLDVISENGISKKLNFRQLNDALNSGRIQLFPNGPRTPTTDRKGNQRFWHGLEQQPMEEEVPDKVMIKPRGTLNFNESMMMSPAVPQKSETKADHAEQHVNAKSSLNAKRNYRFSQADELMLDNTNFLVNAKMGDETHSRNNSKCSSRRETTYDNTAMELDDLEKHEAAVAAALEGAKLKQAMHEPMEQDDFLSPCKNVKNNLTTPAVAQQSNQTHLRSQEAVVAQHRTKSRPTLLMAEPIEEDEAKPNSESSAPKTKFNVRRQTLHLAEAMDEDLEMPKLELQSNAINNRQQTLHMDDFMDEDSLCSKKEIDGASMKFNSKKQRQTLHMTEPIEEESVRPQKESQAMPVVDKDSSRRRQSIHLPEPIEEDSFCVPAFAPKEVHQSKNRHTMHMSEQIETDYVQSRTAAPAEIVHQYTRHRQTLVLSESIEEVAVQPQREEPLMTKSNALAPEGTRRRQTMHLADPIEEDSFCSTSTSAEQHRETLQSNKKDDVKPQEVKPKSAPTEADSQYDRRRQTLHLADPIEDDSMCPTSTATKQQSKETNRRRQTLHHTDDIEEDPFCSASTAGKQHNIDGGNRRRQTLLQEDPIEEDPICSRLQAEKSVKAAKLDLQYNRRRQTLRVDDPIEEDSFSIKSTSANQNKHNLQRDATMKEEKLKHEAPVKQQSAANLLCAQRRQTLHLAEPIEEDSICSTSAAPTQQWEECNRRRQTVHHADPIEEDPFDSTVPAANQHRHQLRGVETVEQAEKEATSAASLVDRRRKTIIQADPIEEDSFNLTSFSENLHKQNLQTDAPIEEGILESKNEMKQAVSLKCNNRRQTTHVADPIEEDSFNLSPPSDNLHKHNLQGGPPSKQNAPKVDLKYNNRRETTHLADPIEEDSFNFAPPSDNLHKHNLQRDVPSKQNAPEYNTRRQTTHLADPIEEDSFNLAHSDNLHKHNLQGDQPGKQNAPKVDLKYNNRRQTTHLADPIEEDSFCSTSNAVYQQQGNAGIEKDILNMQKEVKQSHRPRQTLHVVDPMDEDSFCSKSTVGSKGNHFSKYRATMLATEAIDVDQNLAPTHTVALAKKESIKHRQTLLMTESILEEDKANANNDSNCKQLPSETLNLSEALDEVKSSKAAAQSQRLASKPRQTQYQEEAMDVEMSNVECTEQRASRSKPKLREAVLRNDLLRKTLDKENVFISSSFETPEMKKKRQMFALTPGRSMIEFEDLEEDCKVRTPAGKTACRSIYQAMDMELDMDTSNYATPEKKTSFNVKRLPIHLTPNLPEPKKRNLQLHLDMEEENISQPELETSEQQVEELEYPTNRSRIPVLCKSLNSPWRETEQLDGTVQMVRAQMIRQTGSHGMAIPHFTEHKMNKDATVYEDNPITISDVSNHFKSQRELAKNLAEQRQQPKETSIESRNSNELSNKSYATAHKKFINLSGDTIIFNNMDDLSDKSDNCEIDKTRLSLVSTLLDEADDEQIRAANSSHIDLVNNETCLGQLDPPVVAGAEDACKKCKHCRRSMDRTRTRRSAEETFELPVWPDLGVQLERLKRLRQKPRISDVHKYWELKKLENNSEDDEHEETESECDSRNTSRLSLLQMQEMFNSKWEEYAQSLPKPKPAETFAKCLKTALHAELPNWIFDSNLQIYRTYIFSHRKITTFKIYMGYEPLDLLETKIRVGNIQLESKYAPPSPLKTAFAELLDFQLKLNLPLNLDRLLDGNDVADLVKFLKHIDGVCLQTTNICRKLLLTIITANARLISDSNRIIVRKTVRRSVKKEDEAYARTERIHFNIQIGNVQEISFEDILQPPLHQFDEKIRFLPRGIEFLKAFLQSPEQYLKHNVDYNK</sequence>
<feature type="region of interest" description="Disordered" evidence="1">
    <location>
        <begin position="720"/>
        <end position="741"/>
    </location>
</feature>
<feature type="region of interest" description="Disordered" evidence="1">
    <location>
        <begin position="1"/>
        <end position="26"/>
    </location>
</feature>
<reference evidence="2" key="1">
    <citation type="journal article" date="1997" name="Nucleic Acids Res.">
        <title>tRNAscan-SE: a program for improved detection of transfer RNA genes in genomic sequence.</title>
        <authorList>
            <person name="Lowe T.M."/>
            <person name="Eddy S.R."/>
        </authorList>
    </citation>
    <scope>NUCLEOTIDE SEQUENCE [LARGE SCALE GENOMIC DNA]</scope>
</reference>